<organism evidence="6 7">
    <name type="scientific">Hyaloscypha variabilis (strain UAMH 11265 / GT02V1 / F)</name>
    <name type="common">Meliniomyces variabilis</name>
    <dbReference type="NCBI Taxonomy" id="1149755"/>
    <lineage>
        <taxon>Eukaryota</taxon>
        <taxon>Fungi</taxon>
        <taxon>Dikarya</taxon>
        <taxon>Ascomycota</taxon>
        <taxon>Pezizomycotina</taxon>
        <taxon>Leotiomycetes</taxon>
        <taxon>Helotiales</taxon>
        <taxon>Hyaloscyphaceae</taxon>
        <taxon>Hyaloscypha</taxon>
        <taxon>Hyaloscypha variabilis</taxon>
    </lineage>
</organism>
<dbReference type="InterPro" id="IPR036188">
    <property type="entry name" value="FAD/NAD-bd_sf"/>
</dbReference>
<keyword evidence="4" id="KW-0520">NAD</keyword>
<evidence type="ECO:0000313" key="6">
    <source>
        <dbReference type="EMBL" id="PMD33976.1"/>
    </source>
</evidence>
<dbReference type="InterPro" id="IPR050631">
    <property type="entry name" value="PheA/TfdB_FAD_monoxygenase"/>
</dbReference>
<evidence type="ECO:0000256" key="2">
    <source>
        <dbReference type="ARBA" id="ARBA00022827"/>
    </source>
</evidence>
<evidence type="ECO:0000256" key="4">
    <source>
        <dbReference type="ARBA" id="ARBA00023027"/>
    </source>
</evidence>
<dbReference type="Gene3D" id="3.50.50.60">
    <property type="entry name" value="FAD/NAD(P)-binding domain"/>
    <property type="match status" value="1"/>
</dbReference>
<keyword evidence="1" id="KW-0285">Flavoprotein</keyword>
<feature type="domain" description="FAD-binding" evidence="5">
    <location>
        <begin position="10"/>
        <end position="339"/>
    </location>
</feature>
<dbReference type="OrthoDB" id="10016252at2759"/>
<keyword evidence="7" id="KW-1185">Reference proteome</keyword>
<gene>
    <name evidence="6" type="ORF">L207DRAFT_589525</name>
</gene>
<dbReference type="PANTHER" id="PTHR43476">
    <property type="entry name" value="3-(3-HYDROXY-PHENYL)PROPIONATE/3-HYDROXYCINNAMIC ACID HYDROXYLASE"/>
    <property type="match status" value="1"/>
</dbReference>
<dbReference type="PANTHER" id="PTHR43476:SF4">
    <property type="entry name" value="BLR0106 PROTEIN"/>
    <property type="match status" value="1"/>
</dbReference>
<accession>A0A2J6R631</accession>
<reference evidence="6 7" key="1">
    <citation type="submission" date="2016-04" db="EMBL/GenBank/DDBJ databases">
        <title>A degradative enzymes factory behind the ericoid mycorrhizal symbiosis.</title>
        <authorList>
            <consortium name="DOE Joint Genome Institute"/>
            <person name="Martino E."/>
            <person name="Morin E."/>
            <person name="Grelet G."/>
            <person name="Kuo A."/>
            <person name="Kohler A."/>
            <person name="Daghino S."/>
            <person name="Barry K."/>
            <person name="Choi C."/>
            <person name="Cichocki N."/>
            <person name="Clum A."/>
            <person name="Copeland A."/>
            <person name="Hainaut M."/>
            <person name="Haridas S."/>
            <person name="Labutti K."/>
            <person name="Lindquist E."/>
            <person name="Lipzen A."/>
            <person name="Khouja H.-R."/>
            <person name="Murat C."/>
            <person name="Ohm R."/>
            <person name="Olson A."/>
            <person name="Spatafora J."/>
            <person name="Veneault-Fourrey C."/>
            <person name="Henrissat B."/>
            <person name="Grigoriev I."/>
            <person name="Martin F."/>
            <person name="Perotto S."/>
        </authorList>
    </citation>
    <scope>NUCLEOTIDE SEQUENCE [LARGE SCALE GENOMIC DNA]</scope>
    <source>
        <strain evidence="6 7">F</strain>
    </source>
</reference>
<keyword evidence="3" id="KW-0560">Oxidoreductase</keyword>
<dbReference type="Gene3D" id="3.30.70.2450">
    <property type="match status" value="1"/>
</dbReference>
<evidence type="ECO:0000313" key="7">
    <source>
        <dbReference type="Proteomes" id="UP000235786"/>
    </source>
</evidence>
<sequence length="429" mass="48064">MAPEKPIKKIIIVGAGPAGLLLGILLAKQGINITILEANTDLDKNPRAAHYASIAIREMRRAGVLEDVQKEGYIPEGVCWREFDGTYIAGIKAHVDDPDVMVCLPLDKLLRLYCRHFQKESTGELLWQHKVVGIEQDEGEARVICETPEGTKTLGADYVLGCDGANSQIRKSLFGKEYPGETLHSQIIATNVYYDFHKFGYWDSNFIVHPEDWYMAAKITPDGMWRVTYGDKTGLSTKEYLERQPMRYEKLLPGNPKPGDYKLMNASPYKLQQRCAPSFRVGRFILVADAAHLCNPFGGMGLTGGFADITSLYDCLMAMQNGLTTDKILDKYSEIRIQKWAEIIDPVSRGNFRRLWDEDAIPDRLAFFEMCKKMETDEELQKGGAAFLDALNEDFSKYYTKPEVNGTNGTSSHSSKPVNGVVGVEHVAK</sequence>
<dbReference type="SUPFAM" id="SSF51905">
    <property type="entry name" value="FAD/NAD(P)-binding domain"/>
    <property type="match status" value="1"/>
</dbReference>
<evidence type="ECO:0000256" key="3">
    <source>
        <dbReference type="ARBA" id="ARBA00023002"/>
    </source>
</evidence>
<dbReference type="GO" id="GO:0016491">
    <property type="term" value="F:oxidoreductase activity"/>
    <property type="evidence" value="ECO:0007669"/>
    <property type="project" value="UniProtKB-KW"/>
</dbReference>
<dbReference type="PRINTS" id="PR00420">
    <property type="entry name" value="RNGMNOXGNASE"/>
</dbReference>
<dbReference type="Proteomes" id="UP000235786">
    <property type="component" value="Unassembled WGS sequence"/>
</dbReference>
<keyword evidence="2" id="KW-0274">FAD</keyword>
<dbReference type="AlphaFoldDB" id="A0A2J6R631"/>
<dbReference type="Pfam" id="PF01494">
    <property type="entry name" value="FAD_binding_3"/>
    <property type="match status" value="1"/>
</dbReference>
<evidence type="ECO:0000259" key="5">
    <source>
        <dbReference type="Pfam" id="PF01494"/>
    </source>
</evidence>
<dbReference type="EMBL" id="KZ613955">
    <property type="protein sequence ID" value="PMD33976.1"/>
    <property type="molecule type" value="Genomic_DNA"/>
</dbReference>
<dbReference type="InterPro" id="IPR002938">
    <property type="entry name" value="FAD-bd"/>
</dbReference>
<proteinExistence type="predicted"/>
<name>A0A2J6R631_HYAVF</name>
<evidence type="ECO:0000256" key="1">
    <source>
        <dbReference type="ARBA" id="ARBA00022630"/>
    </source>
</evidence>
<dbReference type="GO" id="GO:0071949">
    <property type="term" value="F:FAD binding"/>
    <property type="evidence" value="ECO:0007669"/>
    <property type="project" value="InterPro"/>
</dbReference>
<protein>
    <submittedName>
        <fullName evidence="6">FAD/NAD(P)-binding domain-containing protein</fullName>
    </submittedName>
</protein>
<dbReference type="STRING" id="1149755.A0A2J6R631"/>